<keyword evidence="2" id="KW-1185">Reference proteome</keyword>
<comment type="caution">
    <text evidence="1">The sequence shown here is derived from an EMBL/GenBank/DDBJ whole genome shotgun (WGS) entry which is preliminary data.</text>
</comment>
<protein>
    <submittedName>
        <fullName evidence="1">Uncharacterized protein</fullName>
    </submittedName>
</protein>
<organism evidence="1 2">
    <name type="scientific">Lysobacter arseniciresistens ZS79</name>
    <dbReference type="NCBI Taxonomy" id="913325"/>
    <lineage>
        <taxon>Bacteria</taxon>
        <taxon>Pseudomonadati</taxon>
        <taxon>Pseudomonadota</taxon>
        <taxon>Gammaproteobacteria</taxon>
        <taxon>Lysobacterales</taxon>
        <taxon>Lysobacteraceae</taxon>
        <taxon>Novilysobacter</taxon>
    </lineage>
</organism>
<gene>
    <name evidence="1" type="ORF">N799_01285</name>
</gene>
<name>A0A0A0F8V2_9GAMM</name>
<dbReference type="EMBL" id="AVPT01000001">
    <property type="protein sequence ID" value="KGM57822.1"/>
    <property type="molecule type" value="Genomic_DNA"/>
</dbReference>
<accession>A0A0A0F8V2</accession>
<proteinExistence type="predicted"/>
<evidence type="ECO:0000313" key="1">
    <source>
        <dbReference type="EMBL" id="KGM57822.1"/>
    </source>
</evidence>
<evidence type="ECO:0000313" key="2">
    <source>
        <dbReference type="Proteomes" id="UP000029989"/>
    </source>
</evidence>
<dbReference type="OrthoDB" id="6025318at2"/>
<reference evidence="1 2" key="1">
    <citation type="journal article" date="2015" name="Stand. Genomic Sci.">
        <title>Genomic information of the arsenic-resistant bacterium Lysobacter arseniciresistens type strain ZS79(T) and comparison of Lysobacter draft genomes.</title>
        <authorList>
            <person name="Liu L."/>
            <person name="Zhang S."/>
            <person name="Luo M."/>
            <person name="Wang G."/>
        </authorList>
    </citation>
    <scope>NUCLEOTIDE SEQUENCE [LARGE SCALE GENOMIC DNA]</scope>
    <source>
        <strain evidence="1 2">ZS79</strain>
    </source>
</reference>
<dbReference type="AlphaFoldDB" id="A0A0A0F8V2"/>
<sequence>MRATVVGLVTPHLLRVIDLANEAEKGVNVDWHVRDAVSRSMAELADQYNAATLMQALVDGLESAAGNAPRGRTAYARVLQSAATAARGMLRH</sequence>
<dbReference type="Proteomes" id="UP000029989">
    <property type="component" value="Unassembled WGS sequence"/>
</dbReference>
<dbReference type="RefSeq" id="WP_036206539.1">
    <property type="nucleotide sequence ID" value="NZ_AVPT01000001.1"/>
</dbReference>
<dbReference type="eggNOG" id="ENOG5031FIU">
    <property type="taxonomic scope" value="Bacteria"/>
</dbReference>